<dbReference type="Gene3D" id="3.30.70.270">
    <property type="match status" value="1"/>
</dbReference>
<feature type="domain" description="EAL" evidence="2">
    <location>
        <begin position="412"/>
        <end position="668"/>
    </location>
</feature>
<feature type="transmembrane region" description="Helical" evidence="1">
    <location>
        <begin position="213"/>
        <end position="233"/>
    </location>
</feature>
<dbReference type="SMART" id="SM00267">
    <property type="entry name" value="GGDEF"/>
    <property type="match status" value="1"/>
</dbReference>
<keyword evidence="1" id="KW-1133">Transmembrane helix</keyword>
<dbReference type="Gene3D" id="3.20.20.450">
    <property type="entry name" value="EAL domain"/>
    <property type="match status" value="1"/>
</dbReference>
<evidence type="ECO:0000259" key="3">
    <source>
        <dbReference type="PROSITE" id="PS50887"/>
    </source>
</evidence>
<keyword evidence="1" id="KW-0472">Membrane</keyword>
<gene>
    <name evidence="4" type="ORF">OFY17_08665</name>
</gene>
<proteinExistence type="predicted"/>
<dbReference type="PANTHER" id="PTHR33121:SF79">
    <property type="entry name" value="CYCLIC DI-GMP PHOSPHODIESTERASE PDED-RELATED"/>
    <property type="match status" value="1"/>
</dbReference>
<dbReference type="InterPro" id="IPR029787">
    <property type="entry name" value="Nucleotide_cyclase"/>
</dbReference>
<dbReference type="InterPro" id="IPR035919">
    <property type="entry name" value="EAL_sf"/>
</dbReference>
<evidence type="ECO:0000259" key="2">
    <source>
        <dbReference type="PROSITE" id="PS50883"/>
    </source>
</evidence>
<dbReference type="PROSITE" id="PS50887">
    <property type="entry name" value="GGDEF"/>
    <property type="match status" value="1"/>
</dbReference>
<dbReference type="EMBL" id="JAOVZB010000003">
    <property type="protein sequence ID" value="MCV2402950.1"/>
    <property type="molecule type" value="Genomic_DNA"/>
</dbReference>
<name>A0ABT2YT62_9GAMM</name>
<keyword evidence="1" id="KW-0812">Transmembrane</keyword>
<evidence type="ECO:0000256" key="1">
    <source>
        <dbReference type="SAM" id="Phobius"/>
    </source>
</evidence>
<dbReference type="SUPFAM" id="SSF55073">
    <property type="entry name" value="Nucleotide cyclase"/>
    <property type="match status" value="1"/>
</dbReference>
<dbReference type="PANTHER" id="PTHR33121">
    <property type="entry name" value="CYCLIC DI-GMP PHOSPHODIESTERASE PDEF"/>
    <property type="match status" value="1"/>
</dbReference>
<dbReference type="InterPro" id="IPR043128">
    <property type="entry name" value="Rev_trsase/Diguanyl_cyclase"/>
</dbReference>
<evidence type="ECO:0000313" key="4">
    <source>
        <dbReference type="EMBL" id="MCV2402950.1"/>
    </source>
</evidence>
<organism evidence="4 5">
    <name type="scientific">Marinomonas sargassi</name>
    <dbReference type="NCBI Taxonomy" id="2984494"/>
    <lineage>
        <taxon>Bacteria</taxon>
        <taxon>Pseudomonadati</taxon>
        <taxon>Pseudomonadota</taxon>
        <taxon>Gammaproteobacteria</taxon>
        <taxon>Oceanospirillales</taxon>
        <taxon>Oceanospirillaceae</taxon>
        <taxon>Marinomonas</taxon>
    </lineage>
</organism>
<dbReference type="RefSeq" id="WP_263530329.1">
    <property type="nucleotide sequence ID" value="NZ_JAOVZB010000003.1"/>
</dbReference>
<dbReference type="SMART" id="SM00052">
    <property type="entry name" value="EAL"/>
    <property type="match status" value="1"/>
</dbReference>
<evidence type="ECO:0000313" key="5">
    <source>
        <dbReference type="Proteomes" id="UP001209713"/>
    </source>
</evidence>
<dbReference type="InterPro" id="IPR000160">
    <property type="entry name" value="GGDEF_dom"/>
</dbReference>
<feature type="transmembrane region" description="Helical" evidence="1">
    <location>
        <begin position="12"/>
        <end position="29"/>
    </location>
</feature>
<dbReference type="Proteomes" id="UP001209713">
    <property type="component" value="Unassembled WGS sequence"/>
</dbReference>
<dbReference type="NCBIfam" id="TIGR00254">
    <property type="entry name" value="GGDEF"/>
    <property type="match status" value="1"/>
</dbReference>
<dbReference type="SUPFAM" id="SSF141868">
    <property type="entry name" value="EAL domain-like"/>
    <property type="match status" value="1"/>
</dbReference>
<comment type="caution">
    <text evidence="4">The sequence shown here is derived from an EMBL/GenBank/DDBJ whole genome shotgun (WGS) entry which is preliminary data.</text>
</comment>
<accession>A0ABT2YT62</accession>
<feature type="domain" description="GGDEF" evidence="3">
    <location>
        <begin position="268"/>
        <end position="403"/>
    </location>
</feature>
<dbReference type="CDD" id="cd01948">
    <property type="entry name" value="EAL"/>
    <property type="match status" value="1"/>
</dbReference>
<reference evidence="4 5" key="1">
    <citation type="submission" date="2022-10" db="EMBL/GenBank/DDBJ databases">
        <title>Marinomonas transparenta sp. nov. and Marinomonas sargassi sp. nov., isolated from marine alga (Sargassum natans (L.) Gaillon).</title>
        <authorList>
            <person name="Wang Y."/>
        </authorList>
    </citation>
    <scope>NUCLEOTIDE SEQUENCE [LARGE SCALE GENOMIC DNA]</scope>
    <source>
        <strain evidence="4 5">C2222</strain>
    </source>
</reference>
<dbReference type="Pfam" id="PF00563">
    <property type="entry name" value="EAL"/>
    <property type="match status" value="1"/>
</dbReference>
<dbReference type="InterPro" id="IPR050706">
    <property type="entry name" value="Cyclic-di-GMP_PDE-like"/>
</dbReference>
<dbReference type="PROSITE" id="PS50883">
    <property type="entry name" value="EAL"/>
    <property type="match status" value="1"/>
</dbReference>
<dbReference type="Pfam" id="PF00990">
    <property type="entry name" value="GGDEF"/>
    <property type="match status" value="1"/>
</dbReference>
<sequence>MTLGNNIKQFSCLVLLTIVAIFSHYLGVFNTKYALYNDNFDPIELISLGDVRVSKGEQKGAHVVCQLDDASGYNLCGVGIGVGENDWVSGKNFNPYESIEFELFYKTPDDKSRLKISLRNHNKNYSKSSDRVSHKFNTITLDTSTFDLPIDVPLEVFQVETWWLSQYNVDFENSLSDFSNIIQVEFLTSGMEAEGGYEILVKSITLRGKAISFQNLITIIVCIWFFTGIYCIFRQQNLVKEISKKDMVTGLHNHIGFERIVQSRALGNNISMHYIGISELKDISDTYGYKIADEVAIYATNLIKEKLSKVQCESYLCRYSDDGFAILFENTNEEDLISFSKEITRIKKKIITIRSHKVNFSMYLGVFNSPDCTHDYRTLISHSRAAMNYSQQNNSLSFQVFDDEFSQEILQNKNISEYIKSAISNDEFTLNFMPIYKTETLEVSAMEVLLRTNSESLIGIGPDVFIPIAEKFNLIKEIDAWVIENTLSIIKENYTYLEATKPIFCINISSEQLRNTKFVDLLSRLLKQYDIPAEWIELELTETSLVNVEDKNIEVLQGIRDLGVRLSLDDYGTGYISFNQLINYPVNNLKIDKSFIDLLENKDDASKMIVKSIHSLATTYQLTTVAEGVETIEQYHYLSELGCDFLQGYLFCKPVPWNQVKTLLDPSHIEEVREKLKEKHIER</sequence>
<protein>
    <submittedName>
        <fullName evidence="4">Phosphodiesterase</fullName>
    </submittedName>
</protein>
<dbReference type="InterPro" id="IPR001633">
    <property type="entry name" value="EAL_dom"/>
</dbReference>
<keyword evidence="5" id="KW-1185">Reference proteome</keyword>